<feature type="region of interest" description="Disordered" evidence="1">
    <location>
        <begin position="237"/>
        <end position="331"/>
    </location>
</feature>
<proteinExistence type="predicted"/>
<keyword evidence="2" id="KW-1133">Transmembrane helix</keyword>
<feature type="compositionally biased region" description="Low complexity" evidence="1">
    <location>
        <begin position="63"/>
        <end position="87"/>
    </location>
</feature>
<keyword evidence="4" id="KW-1185">Reference proteome</keyword>
<feature type="compositionally biased region" description="Polar residues" evidence="1">
    <location>
        <begin position="163"/>
        <end position="172"/>
    </location>
</feature>
<comment type="caution">
    <text evidence="3">The sequence shown here is derived from an EMBL/GenBank/DDBJ whole genome shotgun (WGS) entry which is preliminary data.</text>
</comment>
<feature type="compositionally biased region" description="Basic and acidic residues" evidence="1">
    <location>
        <begin position="144"/>
        <end position="158"/>
    </location>
</feature>
<evidence type="ECO:0000256" key="1">
    <source>
        <dbReference type="SAM" id="MobiDB-lite"/>
    </source>
</evidence>
<reference evidence="3" key="1">
    <citation type="submission" date="2023-03" db="EMBL/GenBank/DDBJ databases">
        <title>Massive genome expansion in bonnet fungi (Mycena s.s.) driven by repeated elements and novel gene families across ecological guilds.</title>
        <authorList>
            <consortium name="Lawrence Berkeley National Laboratory"/>
            <person name="Harder C.B."/>
            <person name="Miyauchi S."/>
            <person name="Viragh M."/>
            <person name="Kuo A."/>
            <person name="Thoen E."/>
            <person name="Andreopoulos B."/>
            <person name="Lu D."/>
            <person name="Skrede I."/>
            <person name="Drula E."/>
            <person name="Henrissat B."/>
            <person name="Morin E."/>
            <person name="Kohler A."/>
            <person name="Barry K."/>
            <person name="LaButti K."/>
            <person name="Morin E."/>
            <person name="Salamov A."/>
            <person name="Lipzen A."/>
            <person name="Mereny Z."/>
            <person name="Hegedus B."/>
            <person name="Baldrian P."/>
            <person name="Stursova M."/>
            <person name="Weitz H."/>
            <person name="Taylor A."/>
            <person name="Grigoriev I.V."/>
            <person name="Nagy L.G."/>
            <person name="Martin F."/>
            <person name="Kauserud H."/>
        </authorList>
    </citation>
    <scope>NUCLEOTIDE SEQUENCE</scope>
    <source>
        <strain evidence="3">CBHHK173m</strain>
    </source>
</reference>
<keyword evidence="2" id="KW-0812">Transmembrane</keyword>
<evidence type="ECO:0000256" key="2">
    <source>
        <dbReference type="SAM" id="Phobius"/>
    </source>
</evidence>
<name>A0AAD6TLX9_9AGAR</name>
<gene>
    <name evidence="3" type="ORF">B0H15DRAFT_957934</name>
</gene>
<dbReference type="Proteomes" id="UP001222325">
    <property type="component" value="Unassembled WGS sequence"/>
</dbReference>
<sequence>MEARVRRAFLTFVGILYASIGFTLSVVSTIFRLFVPLHQARSADVTIELLSRRRSMKHRRRSALSTTTNSSISTATSAGSTTSSDASSHTKSETKQNAIRHRVVIEPHNLAESGDERPAFRSAAREPRRRSESTPPSPAPWADSHVEHRRASLDHSADENDPSPRSSTSKCPTTGFHLRALSFDGRPGIHATRSLSFMRSKGRRSSAGLADYVLPPVHAEKRASGSHLFAPLLHRRKSHATETDASAPEEEASRPSISSQDSGHYSHPAPRRSQTLRTQPYEAPYFFPAPGSEAAEGYVAPRRPVRGKTLHPEELAPQGAPGSTLYSPTET</sequence>
<evidence type="ECO:0000313" key="3">
    <source>
        <dbReference type="EMBL" id="KAJ7069057.1"/>
    </source>
</evidence>
<feature type="transmembrane region" description="Helical" evidence="2">
    <location>
        <begin position="12"/>
        <end position="35"/>
    </location>
</feature>
<organism evidence="3 4">
    <name type="scientific">Mycena belliarum</name>
    <dbReference type="NCBI Taxonomy" id="1033014"/>
    <lineage>
        <taxon>Eukaryota</taxon>
        <taxon>Fungi</taxon>
        <taxon>Dikarya</taxon>
        <taxon>Basidiomycota</taxon>
        <taxon>Agaricomycotina</taxon>
        <taxon>Agaricomycetes</taxon>
        <taxon>Agaricomycetidae</taxon>
        <taxon>Agaricales</taxon>
        <taxon>Marasmiineae</taxon>
        <taxon>Mycenaceae</taxon>
        <taxon>Mycena</taxon>
    </lineage>
</organism>
<feature type="region of interest" description="Disordered" evidence="1">
    <location>
        <begin position="56"/>
        <end position="173"/>
    </location>
</feature>
<protein>
    <submittedName>
        <fullName evidence="3">Uncharacterized protein</fullName>
    </submittedName>
</protein>
<keyword evidence="2" id="KW-0472">Membrane</keyword>
<evidence type="ECO:0000313" key="4">
    <source>
        <dbReference type="Proteomes" id="UP001222325"/>
    </source>
</evidence>
<dbReference type="AlphaFoldDB" id="A0AAD6TLX9"/>
<dbReference type="EMBL" id="JARJCN010000138">
    <property type="protein sequence ID" value="KAJ7069057.1"/>
    <property type="molecule type" value="Genomic_DNA"/>
</dbReference>
<accession>A0AAD6TLX9</accession>
<feature type="compositionally biased region" description="Basic and acidic residues" evidence="1">
    <location>
        <begin position="114"/>
        <end position="132"/>
    </location>
</feature>